<feature type="chain" id="PRO_5035449900" evidence="3">
    <location>
        <begin position="26"/>
        <end position="120"/>
    </location>
</feature>
<keyword evidence="2" id="KW-0964">Secreted</keyword>
<dbReference type="AlphaFoldDB" id="A0A8J9X9W2"/>
<dbReference type="SMART" id="SM00078">
    <property type="entry name" value="IlGF"/>
    <property type="match status" value="1"/>
</dbReference>
<comment type="subcellular location">
    <subcellularLocation>
        <location evidence="2">Secreted</location>
    </subcellularLocation>
</comment>
<accession>A0A8J9X9W2</accession>
<evidence type="ECO:0000256" key="1">
    <source>
        <dbReference type="ARBA" id="ARBA00009034"/>
    </source>
</evidence>
<dbReference type="InterPro" id="IPR022353">
    <property type="entry name" value="Insulin_CS"/>
</dbReference>
<evidence type="ECO:0000259" key="4">
    <source>
        <dbReference type="SMART" id="SM00078"/>
    </source>
</evidence>
<dbReference type="GO" id="GO:0005179">
    <property type="term" value="F:hormone activity"/>
    <property type="evidence" value="ECO:0007669"/>
    <property type="project" value="InterPro"/>
</dbReference>
<proteinExistence type="evidence at transcript level"/>
<dbReference type="InterPro" id="IPR036438">
    <property type="entry name" value="Insulin-like_sf"/>
</dbReference>
<feature type="signal peptide" evidence="3">
    <location>
        <begin position="1"/>
        <end position="25"/>
    </location>
</feature>
<organism evidence="5">
    <name type="scientific">Oulactis sp.</name>
    <name type="common">Sea anemone</name>
    <dbReference type="NCBI Taxonomy" id="2093647"/>
    <lineage>
        <taxon>Eukaryota</taxon>
        <taxon>Metazoa</taxon>
        <taxon>Cnidaria</taxon>
        <taxon>Anthozoa</taxon>
        <taxon>Hexacorallia</taxon>
        <taxon>Actiniaria</taxon>
        <taxon>Actiniidae</taxon>
        <taxon>Oulactis</taxon>
    </lineage>
</organism>
<sequence length="120" mass="13704">MFSEKSLNVLRVLLVLCLLLHLVSATCNSKGQCWKTSEAPNKSVDFHLCGSMIPFAVRDICNIMMAAYGRRRHKARKSSGTIVYKNPNKAKRFRIAKRKFNIVEECCTEGCIVEEVREYC</sequence>
<keyword evidence="3" id="KW-0732">Signal</keyword>
<comment type="similarity">
    <text evidence="1 2">Belongs to the insulin family.</text>
</comment>
<evidence type="ECO:0000256" key="3">
    <source>
        <dbReference type="SAM" id="SignalP"/>
    </source>
</evidence>
<evidence type="ECO:0000256" key="2">
    <source>
        <dbReference type="RuleBase" id="RU000406"/>
    </source>
</evidence>
<protein>
    <submittedName>
        <fullName evidence="5">mRNA</fullName>
    </submittedName>
</protein>
<dbReference type="PROSITE" id="PS00262">
    <property type="entry name" value="INSULIN"/>
    <property type="match status" value="1"/>
</dbReference>
<dbReference type="InterPro" id="IPR016179">
    <property type="entry name" value="Insulin-like"/>
</dbReference>
<dbReference type="SUPFAM" id="SSF56994">
    <property type="entry name" value="Insulin-like"/>
    <property type="match status" value="1"/>
</dbReference>
<dbReference type="Pfam" id="PF00049">
    <property type="entry name" value="Insulin"/>
    <property type="match status" value="1"/>
</dbReference>
<reference evidence="5" key="1">
    <citation type="submission" date="2021-09" db="EMBL/GenBank/DDBJ databases">
        <authorList>
            <person name="Mitchell L M."/>
        </authorList>
    </citation>
    <scope>NUCLEOTIDE SEQUENCE</scope>
    <source>
        <tissue evidence="5">Frill &amp; acrorhagi</tissue>
    </source>
</reference>
<dbReference type="EMBL" id="OU729076">
    <property type="protein sequence ID" value="CAG9553032.1"/>
    <property type="molecule type" value="mRNA"/>
</dbReference>
<evidence type="ECO:0000313" key="5">
    <source>
        <dbReference type="EMBL" id="CAG9553032.1"/>
    </source>
</evidence>
<feature type="domain" description="Insulin-like" evidence="4">
    <location>
        <begin position="46"/>
        <end position="120"/>
    </location>
</feature>
<dbReference type="GO" id="GO:0005576">
    <property type="term" value="C:extracellular region"/>
    <property type="evidence" value="ECO:0007669"/>
    <property type="project" value="UniProtKB-SubCell"/>
</dbReference>
<dbReference type="Gene3D" id="1.10.100.10">
    <property type="entry name" value="Insulin-like"/>
    <property type="match status" value="1"/>
</dbReference>
<name>A0A8J9X9W2_OULSP</name>